<dbReference type="PROSITE" id="PS50837">
    <property type="entry name" value="NACHT"/>
    <property type="match status" value="1"/>
</dbReference>
<dbReference type="OrthoDB" id="538223at2759"/>
<dbReference type="Proteomes" id="UP001147747">
    <property type="component" value="Unassembled WGS sequence"/>
</dbReference>
<evidence type="ECO:0000259" key="2">
    <source>
        <dbReference type="PROSITE" id="PS50837"/>
    </source>
</evidence>
<dbReference type="InterPro" id="IPR027417">
    <property type="entry name" value="P-loop_NTPase"/>
</dbReference>
<dbReference type="GeneID" id="81366193"/>
<dbReference type="SUPFAM" id="SSF52540">
    <property type="entry name" value="P-loop containing nucleoside triphosphate hydrolases"/>
    <property type="match status" value="1"/>
</dbReference>
<reference evidence="3" key="2">
    <citation type="journal article" date="2023" name="IMA Fungus">
        <title>Comparative genomic study of the Penicillium genus elucidates a diverse pangenome and 15 lateral gene transfer events.</title>
        <authorList>
            <person name="Petersen C."/>
            <person name="Sorensen T."/>
            <person name="Nielsen M.R."/>
            <person name="Sondergaard T.E."/>
            <person name="Sorensen J.L."/>
            <person name="Fitzpatrick D.A."/>
            <person name="Frisvad J.C."/>
            <person name="Nielsen K.L."/>
        </authorList>
    </citation>
    <scope>NUCLEOTIDE SEQUENCE</scope>
    <source>
        <strain evidence="3">IBT 29677</strain>
    </source>
</reference>
<organism evidence="3 4">
    <name type="scientific">Penicillium cosmopolitanum</name>
    <dbReference type="NCBI Taxonomy" id="1131564"/>
    <lineage>
        <taxon>Eukaryota</taxon>
        <taxon>Fungi</taxon>
        <taxon>Dikarya</taxon>
        <taxon>Ascomycota</taxon>
        <taxon>Pezizomycotina</taxon>
        <taxon>Eurotiomycetes</taxon>
        <taxon>Eurotiomycetidae</taxon>
        <taxon>Eurotiales</taxon>
        <taxon>Aspergillaceae</taxon>
        <taxon>Penicillium</taxon>
    </lineage>
</organism>
<dbReference type="InterPro" id="IPR007111">
    <property type="entry name" value="NACHT_NTPase"/>
</dbReference>
<sequence length="482" mass="54449">MNQQTSFGDANCGSQVAQNHGSVADQNHGNITNHFHSGAVESESLSDTLCLRYLCTTNPRDGKKRIEETKGGLLKDSYRWIVDNEDYQSWHADTSVNLLWIKGDPGKGKTMLTCGIIDELERDIGDKANISFFFCQATDERINSAISVLRAFIYLITEKQPSLLSHVRKRYDQAGKQLFENMNTWQIWQSLTGILSDILVDPSLRRTYFLIDALDEYLTDMPKLLNFISGLSLPGSLAINWIVSGRNLPIIDEHLNCANEKIGLSLELNEKSVSEALAFYIDEKIQQLARKEMYSSDTREAVYQHLRANAHGTYLWVALVYEKLQKARSWKTLKLLTSFPPGLEPLYKQMLDRVQASEDADIFSEVLATVFTVYRPIGLEELFTLVDLPHDVNVGCLPELIKSCGSFLTLHGDRIFFVHQSAKDFLVDRASSLIFPSGAAAQHSLFCHTYYPFFSAHSDVTCMGPASLLQETNLTKRKFLIH</sequence>
<feature type="domain" description="NACHT" evidence="2">
    <location>
        <begin position="97"/>
        <end position="246"/>
    </location>
</feature>
<dbReference type="RefSeq" id="XP_056493008.1">
    <property type="nucleotide sequence ID" value="XM_056627213.1"/>
</dbReference>
<dbReference type="InterPro" id="IPR056884">
    <property type="entry name" value="NPHP3-like_N"/>
</dbReference>
<dbReference type="PANTHER" id="PTHR10039:SF14">
    <property type="entry name" value="NACHT DOMAIN-CONTAINING PROTEIN"/>
    <property type="match status" value="1"/>
</dbReference>
<name>A0A9W9W9A4_9EURO</name>
<evidence type="ECO:0000313" key="3">
    <source>
        <dbReference type="EMBL" id="KAJ5408693.1"/>
    </source>
</evidence>
<gene>
    <name evidence="3" type="ORF">N7509_002576</name>
</gene>
<dbReference type="Gene3D" id="3.40.50.300">
    <property type="entry name" value="P-loop containing nucleotide triphosphate hydrolases"/>
    <property type="match status" value="1"/>
</dbReference>
<evidence type="ECO:0000313" key="4">
    <source>
        <dbReference type="Proteomes" id="UP001147747"/>
    </source>
</evidence>
<dbReference type="PANTHER" id="PTHR10039">
    <property type="entry name" value="AMELOGENIN"/>
    <property type="match status" value="1"/>
</dbReference>
<evidence type="ECO:0000256" key="1">
    <source>
        <dbReference type="ARBA" id="ARBA00022737"/>
    </source>
</evidence>
<dbReference type="AlphaFoldDB" id="A0A9W9W9A4"/>
<accession>A0A9W9W9A4</accession>
<proteinExistence type="predicted"/>
<dbReference type="Pfam" id="PF24883">
    <property type="entry name" value="NPHP3_N"/>
    <property type="match status" value="1"/>
</dbReference>
<protein>
    <recommendedName>
        <fullName evidence="2">NACHT domain-containing protein</fullName>
    </recommendedName>
</protein>
<dbReference type="EMBL" id="JAPZBU010000004">
    <property type="protein sequence ID" value="KAJ5408693.1"/>
    <property type="molecule type" value="Genomic_DNA"/>
</dbReference>
<reference evidence="3" key="1">
    <citation type="submission" date="2022-12" db="EMBL/GenBank/DDBJ databases">
        <authorList>
            <person name="Petersen C."/>
        </authorList>
    </citation>
    <scope>NUCLEOTIDE SEQUENCE</scope>
    <source>
        <strain evidence="3">IBT 29677</strain>
    </source>
</reference>
<keyword evidence="1" id="KW-0677">Repeat</keyword>
<keyword evidence="4" id="KW-1185">Reference proteome</keyword>
<comment type="caution">
    <text evidence="3">The sequence shown here is derived from an EMBL/GenBank/DDBJ whole genome shotgun (WGS) entry which is preliminary data.</text>
</comment>